<dbReference type="OrthoDB" id="7860491at2759"/>
<comment type="caution">
    <text evidence="2">The sequence shown here is derived from an EMBL/GenBank/DDBJ whole genome shotgun (WGS) entry which is preliminary data.</text>
</comment>
<dbReference type="InterPro" id="IPR032675">
    <property type="entry name" value="LRR_dom_sf"/>
</dbReference>
<keyword evidence="3" id="KW-1185">Reference proteome</keyword>
<name>A0A9P9YR39_9MUSC</name>
<dbReference type="SUPFAM" id="SSF52047">
    <property type="entry name" value="RNI-like"/>
    <property type="match status" value="1"/>
</dbReference>
<reference evidence="2" key="1">
    <citation type="journal article" date="2023" name="Genome Biol. Evol.">
        <title>Long-read-based Genome Assembly of Drosophila gunungcola Reveals Fewer Chemosensory Genes in Flower-breeding Species.</title>
        <authorList>
            <person name="Negi A."/>
            <person name="Liao B.Y."/>
            <person name="Yeh S.D."/>
        </authorList>
    </citation>
    <scope>NUCLEOTIDE SEQUENCE</scope>
    <source>
        <strain evidence="2">Sukarami</strain>
    </source>
</reference>
<proteinExistence type="predicted"/>
<evidence type="ECO:0000259" key="1">
    <source>
        <dbReference type="PROSITE" id="PS50181"/>
    </source>
</evidence>
<accession>A0A9P9YR39</accession>
<protein>
    <recommendedName>
        <fullName evidence="1">F-box domain-containing protein</fullName>
    </recommendedName>
</protein>
<feature type="domain" description="F-box" evidence="1">
    <location>
        <begin position="4"/>
        <end position="53"/>
    </location>
</feature>
<dbReference type="InterPro" id="IPR001810">
    <property type="entry name" value="F-box_dom"/>
</dbReference>
<evidence type="ECO:0000313" key="2">
    <source>
        <dbReference type="EMBL" id="KAI8041604.1"/>
    </source>
</evidence>
<dbReference type="Gene3D" id="3.80.10.10">
    <property type="entry name" value="Ribonuclease Inhibitor"/>
    <property type="match status" value="1"/>
</dbReference>
<dbReference type="EMBL" id="JAMKOV010000003">
    <property type="protein sequence ID" value="KAI8041604.1"/>
    <property type="molecule type" value="Genomic_DNA"/>
</dbReference>
<dbReference type="PROSITE" id="PS50181">
    <property type="entry name" value="FBOX"/>
    <property type="match status" value="1"/>
</dbReference>
<organism evidence="2 3">
    <name type="scientific">Drosophila gunungcola</name>
    <name type="common">fruit fly</name>
    <dbReference type="NCBI Taxonomy" id="103775"/>
    <lineage>
        <taxon>Eukaryota</taxon>
        <taxon>Metazoa</taxon>
        <taxon>Ecdysozoa</taxon>
        <taxon>Arthropoda</taxon>
        <taxon>Hexapoda</taxon>
        <taxon>Insecta</taxon>
        <taxon>Pterygota</taxon>
        <taxon>Neoptera</taxon>
        <taxon>Endopterygota</taxon>
        <taxon>Diptera</taxon>
        <taxon>Brachycera</taxon>
        <taxon>Muscomorpha</taxon>
        <taxon>Ephydroidea</taxon>
        <taxon>Drosophilidae</taxon>
        <taxon>Drosophila</taxon>
        <taxon>Sophophora</taxon>
    </lineage>
</organism>
<sequence length="344" mass="40027">MENPRNITDLPLEILDQIFGYLSYLSSKVKLAQTHEKLGKAFVCHSRNEFRRLSPDANLTPEQWVFVIKECGATVEELFYNEKCPGLYWDDLIAQAVVKHCPNLTSVSTCVYRSQHDSVQEFLIKTKNSLISLSLKLIEHFTHCSLMNVVGEMTQLKKLSIIGFVDEQVNQVQKLISLETLKIEELYYRTRQELDILQICSSLKNLRKLKSEVTSELPDCPKLKYLDIRNLTCHIEGYILKFIKKNGANIHTICEKCYPLITADGFLQLLRSCPKLRVLYTQLEYIKLYLTYVTNMVEILRENRVTPEDPLELVVCSRIKWKWIKRLLLRTPNSELIDLYMGTL</sequence>
<dbReference type="Proteomes" id="UP001059596">
    <property type="component" value="Unassembled WGS sequence"/>
</dbReference>
<evidence type="ECO:0000313" key="3">
    <source>
        <dbReference type="Proteomes" id="UP001059596"/>
    </source>
</evidence>
<gene>
    <name evidence="2" type="ORF">M5D96_005869</name>
</gene>
<dbReference type="AlphaFoldDB" id="A0A9P9YR39"/>